<reference evidence="3" key="1">
    <citation type="submission" date="2016-01" db="EMBL/GenBank/DDBJ databases">
        <title>Complete genome of Planococcus kocurri type strain.</title>
        <authorList>
            <person name="See-Too W.S."/>
        </authorList>
    </citation>
    <scope>NUCLEOTIDE SEQUENCE [LARGE SCALE GENOMIC DNA]</scope>
    <source>
        <strain evidence="3">ATCC 43650</strain>
    </source>
</reference>
<dbReference type="RefSeq" id="WP_058384113.1">
    <property type="nucleotide sequence ID" value="NZ_CP013661.2"/>
</dbReference>
<dbReference type="Gene3D" id="3.40.50.360">
    <property type="match status" value="1"/>
</dbReference>
<dbReference type="InterPro" id="IPR050712">
    <property type="entry name" value="NAD(P)H-dep_reductase"/>
</dbReference>
<gene>
    <name evidence="3" type="ORF">AUO94_01695</name>
</gene>
<dbReference type="Pfam" id="PF03358">
    <property type="entry name" value="FMN_red"/>
    <property type="match status" value="1"/>
</dbReference>
<evidence type="ECO:0000313" key="3">
    <source>
        <dbReference type="EMBL" id="ALS77433.1"/>
    </source>
</evidence>
<dbReference type="PANTHER" id="PTHR30543">
    <property type="entry name" value="CHROMATE REDUCTASE"/>
    <property type="match status" value="1"/>
</dbReference>
<dbReference type="PANTHER" id="PTHR30543:SF21">
    <property type="entry name" value="NAD(P)H-DEPENDENT FMN REDUCTASE LOT6"/>
    <property type="match status" value="1"/>
</dbReference>
<dbReference type="InterPro" id="IPR029039">
    <property type="entry name" value="Flavoprotein-like_sf"/>
</dbReference>
<proteinExistence type="inferred from homology"/>
<feature type="domain" description="NADPH-dependent FMN reductase-like" evidence="2">
    <location>
        <begin position="2"/>
        <end position="146"/>
    </location>
</feature>
<accession>A0ABM5WSY4</accession>
<dbReference type="SUPFAM" id="SSF52218">
    <property type="entry name" value="Flavoproteins"/>
    <property type="match status" value="1"/>
</dbReference>
<dbReference type="EMBL" id="CP013661">
    <property type="protein sequence ID" value="ALS77433.1"/>
    <property type="molecule type" value="Genomic_DNA"/>
</dbReference>
<evidence type="ECO:0000313" key="4">
    <source>
        <dbReference type="Proteomes" id="UP000065533"/>
    </source>
</evidence>
<evidence type="ECO:0000256" key="1">
    <source>
        <dbReference type="ARBA" id="ARBA00009428"/>
    </source>
</evidence>
<organism evidence="3 4">
    <name type="scientific">Planococcus kocurii</name>
    <dbReference type="NCBI Taxonomy" id="1374"/>
    <lineage>
        <taxon>Bacteria</taxon>
        <taxon>Bacillati</taxon>
        <taxon>Bacillota</taxon>
        <taxon>Bacilli</taxon>
        <taxon>Bacillales</taxon>
        <taxon>Caryophanaceae</taxon>
        <taxon>Planococcus</taxon>
    </lineage>
</organism>
<comment type="similarity">
    <text evidence="1">Belongs to the azoreductase type 2 family.</text>
</comment>
<dbReference type="InterPro" id="IPR005025">
    <property type="entry name" value="FMN_Rdtase-like_dom"/>
</dbReference>
<name>A0ABM5WSY4_9BACL</name>
<evidence type="ECO:0000259" key="2">
    <source>
        <dbReference type="Pfam" id="PF03358"/>
    </source>
</evidence>
<dbReference type="Proteomes" id="UP000065533">
    <property type="component" value="Chromosome"/>
</dbReference>
<sequence>MTKIGIITGSTRPGRNSLQVAQWVKDIADQRGDAEYEVVDLAEFKLPMYAEPISAAYSQDYKTPEAIPWSKKIAELDGYVFICPEYNHGVTSALKNAIDYLYPEWNNKAAGIVSYGSSGGVRAAEALRVILAELQIATVRTHPAMSLFTDFVKMSEFKPADLHTKSVTTLLDQVNAWTNAFEPLRNKNE</sequence>
<protein>
    <submittedName>
        <fullName evidence="3">Reductase</fullName>
    </submittedName>
</protein>
<keyword evidence="4" id="KW-1185">Reference proteome</keyword>